<reference evidence="4" key="1">
    <citation type="submission" date="2021-05" db="EMBL/GenBank/DDBJ databases">
        <authorList>
            <person name="Pietrasiak N."/>
            <person name="Ward R."/>
            <person name="Stajich J.E."/>
            <person name="Kurbessoian T."/>
        </authorList>
    </citation>
    <scope>NUCLEOTIDE SEQUENCE</scope>
    <source>
        <strain evidence="4">HA4357-MV3</strain>
    </source>
</reference>
<sequence length="584" mass="66493">MIRGLGDAAKKLGIEVENKSSKGQPPRNKGSKPQSNFPPEKNLEQIPMMYRAQVSGRCSLQFAGNNADLEQWREEWVYPSSQNNNQPRYQRREPQLGLDGKIYRIKIQFPFRLSSNCGQDSILRPVLGKNGIPIIPGSSIKGLFRRACSSQQATKYCGDDKELTPGSLRFHGAYPIGDWAGTKKVTVRRRGDNISETRYRIVDVIHPQQPRQVEGEDSPKALAMISLYQPTLIFELSSTDPNVKWEEVETLLKQAVQNGVGGKTSTGYGLGGHSPNQSPSLPSYPLNISLKGIGVSPLLRSDEPEFRPNLFKATLRGHVRRLLGGVCQNERAIQQVENSFFGSSEAPGIVQIFWESQIEIYNTQDSNPTYETAGVLHINASQNDLRFLEWILKFAFIMGGFGKSWRRVFHKKFYFEYVKRRGIHIGCHWECPDSSWVNIKTSADLQKFLEDLYQVCCQRLGSRPPQAMNWREAWHPKRVAVYSKLINRSEVVELFHNETFKTTPAIGGRNEGDRRPFFVSSVWHRMLPIEGNKYLEIVTVFHGDRTPKSPWRHRTEGDQLKPFIESLENAQLNLTWGTRPTFNT</sequence>
<gene>
    <name evidence="4" type="ORF">KME28_15880</name>
</gene>
<evidence type="ECO:0000313" key="5">
    <source>
        <dbReference type="Proteomes" id="UP000813215"/>
    </source>
</evidence>
<dbReference type="Proteomes" id="UP000813215">
    <property type="component" value="Unassembled WGS sequence"/>
</dbReference>
<dbReference type="InterPro" id="IPR005537">
    <property type="entry name" value="RAMP_III_fam"/>
</dbReference>
<dbReference type="GO" id="GO:0051607">
    <property type="term" value="P:defense response to virus"/>
    <property type="evidence" value="ECO:0007669"/>
    <property type="project" value="UniProtKB-KW"/>
</dbReference>
<protein>
    <recommendedName>
        <fullName evidence="3">CRISPR type III-associated protein domain-containing protein</fullName>
    </recommendedName>
</protein>
<feature type="compositionally biased region" description="Basic and acidic residues" evidence="2">
    <location>
        <begin position="8"/>
        <end position="20"/>
    </location>
</feature>
<dbReference type="Pfam" id="PF03787">
    <property type="entry name" value="RAMPs"/>
    <property type="match status" value="1"/>
</dbReference>
<keyword evidence="1" id="KW-0051">Antiviral defense</keyword>
<evidence type="ECO:0000259" key="3">
    <source>
        <dbReference type="Pfam" id="PF03787"/>
    </source>
</evidence>
<comment type="caution">
    <text evidence="4">The sequence shown here is derived from an EMBL/GenBank/DDBJ whole genome shotgun (WGS) entry which is preliminary data.</text>
</comment>
<accession>A0A9E3H8Y0</accession>
<feature type="region of interest" description="Disordered" evidence="2">
    <location>
        <begin position="1"/>
        <end position="41"/>
    </location>
</feature>
<evidence type="ECO:0000313" key="4">
    <source>
        <dbReference type="EMBL" id="MBW4433159.1"/>
    </source>
</evidence>
<evidence type="ECO:0000256" key="1">
    <source>
        <dbReference type="ARBA" id="ARBA00023118"/>
    </source>
</evidence>
<proteinExistence type="predicted"/>
<reference evidence="4" key="2">
    <citation type="journal article" date="2022" name="Microbiol. Resour. Announc.">
        <title>Metagenome Sequencing to Explore Phylogenomics of Terrestrial Cyanobacteria.</title>
        <authorList>
            <person name="Ward R.D."/>
            <person name="Stajich J.E."/>
            <person name="Johansen J.R."/>
            <person name="Huntemann M."/>
            <person name="Clum A."/>
            <person name="Foster B."/>
            <person name="Foster B."/>
            <person name="Roux S."/>
            <person name="Palaniappan K."/>
            <person name="Varghese N."/>
            <person name="Mukherjee S."/>
            <person name="Reddy T.B.K."/>
            <person name="Daum C."/>
            <person name="Copeland A."/>
            <person name="Chen I.A."/>
            <person name="Ivanova N.N."/>
            <person name="Kyrpides N.C."/>
            <person name="Shapiro N."/>
            <person name="Eloe-Fadrosh E.A."/>
            <person name="Pietrasiak N."/>
        </authorList>
    </citation>
    <scope>NUCLEOTIDE SEQUENCE</scope>
    <source>
        <strain evidence="4">HA4357-MV3</strain>
    </source>
</reference>
<name>A0A9E3H8Y0_9NOST</name>
<dbReference type="EMBL" id="JAHHHW010000099">
    <property type="protein sequence ID" value="MBW4433159.1"/>
    <property type="molecule type" value="Genomic_DNA"/>
</dbReference>
<dbReference type="AlphaFoldDB" id="A0A9E3H8Y0"/>
<organism evidence="4 5">
    <name type="scientific">Pelatocladus maniniholoensis HA4357-MV3</name>
    <dbReference type="NCBI Taxonomy" id="1117104"/>
    <lineage>
        <taxon>Bacteria</taxon>
        <taxon>Bacillati</taxon>
        <taxon>Cyanobacteriota</taxon>
        <taxon>Cyanophyceae</taxon>
        <taxon>Nostocales</taxon>
        <taxon>Nostocaceae</taxon>
        <taxon>Pelatocladus</taxon>
    </lineage>
</organism>
<feature type="domain" description="CRISPR type III-associated protein" evidence="3">
    <location>
        <begin position="129"/>
        <end position="270"/>
    </location>
</feature>
<evidence type="ECO:0000256" key="2">
    <source>
        <dbReference type="SAM" id="MobiDB-lite"/>
    </source>
</evidence>